<dbReference type="EMBL" id="VSZS01000047">
    <property type="protein sequence ID" value="TYR36405.1"/>
    <property type="molecule type" value="Genomic_DNA"/>
</dbReference>
<feature type="domain" description="HTH lacI-type" evidence="4">
    <location>
        <begin position="7"/>
        <end position="63"/>
    </location>
</feature>
<dbReference type="InterPro" id="IPR028082">
    <property type="entry name" value="Peripla_BP_I"/>
</dbReference>
<dbReference type="CDD" id="cd06267">
    <property type="entry name" value="PBP1_LacI_sugar_binding-like"/>
    <property type="match status" value="1"/>
</dbReference>
<protein>
    <submittedName>
        <fullName evidence="5">LacI family transcriptional regulator</fullName>
    </submittedName>
</protein>
<keyword evidence="1" id="KW-0805">Transcription regulation</keyword>
<proteinExistence type="predicted"/>
<dbReference type="Gene3D" id="1.10.260.40">
    <property type="entry name" value="lambda repressor-like DNA-binding domains"/>
    <property type="match status" value="1"/>
</dbReference>
<evidence type="ECO:0000256" key="1">
    <source>
        <dbReference type="ARBA" id="ARBA00023015"/>
    </source>
</evidence>
<dbReference type="AlphaFoldDB" id="A0A5D4HA97"/>
<dbReference type="Pfam" id="PF13377">
    <property type="entry name" value="Peripla_BP_3"/>
    <property type="match status" value="1"/>
</dbReference>
<keyword evidence="2" id="KW-0238">DNA-binding</keyword>
<evidence type="ECO:0000256" key="3">
    <source>
        <dbReference type="ARBA" id="ARBA00023163"/>
    </source>
</evidence>
<dbReference type="Gene3D" id="3.40.50.2300">
    <property type="match status" value="2"/>
</dbReference>
<dbReference type="InterPro" id="IPR046335">
    <property type="entry name" value="LacI/GalR-like_sensor"/>
</dbReference>
<dbReference type="Pfam" id="PF00356">
    <property type="entry name" value="LacI"/>
    <property type="match status" value="1"/>
</dbReference>
<dbReference type="PROSITE" id="PS50932">
    <property type="entry name" value="HTH_LACI_2"/>
    <property type="match status" value="1"/>
</dbReference>
<dbReference type="PANTHER" id="PTHR30146">
    <property type="entry name" value="LACI-RELATED TRANSCRIPTIONAL REPRESSOR"/>
    <property type="match status" value="1"/>
</dbReference>
<keyword evidence="6" id="KW-1185">Reference proteome</keyword>
<dbReference type="SMART" id="SM00354">
    <property type="entry name" value="HTH_LACI"/>
    <property type="match status" value="1"/>
</dbReference>
<reference evidence="5 6" key="1">
    <citation type="submission" date="2019-08" db="EMBL/GenBank/DDBJ databases">
        <authorList>
            <person name="Seo Y.L."/>
        </authorList>
    </citation>
    <scope>NUCLEOTIDE SEQUENCE [LARGE SCALE GENOMIC DNA]</scope>
    <source>
        <strain evidence="5 6">MaA-C15</strain>
    </source>
</reference>
<gene>
    <name evidence="5" type="ORF">FY036_01030</name>
</gene>
<sequence length="340" mass="36574">MQRVGATTIKQIAEELGVHPSTVSRALNPSTRRLIGKDTIERIEQAAKKLGYYPNAAAASLRTGRSKLIGVFLPDISNPVFSPILSGIAEVTSEAGFATIVADVGTESRSQTEMMFELVARRVEGLILATVSRNDKLVQQCMSEGLPVVLVNRAESQMRVSSVTSDDAYGMRLAIDHLHQLGHRRIGHLAGPQNLSTGYLRGKGFNEAIIALGLDPSETPVVECSAYTRQAGAIAMNTLLAQKPHVTAVVASNDLVALGAYDALQKAGLKVPDDISVVGHNDMPLVDMVHPPLSTIRISHRELGREAARLLMSEINHDGSARRSIVLAPELVVRSSTRKL</sequence>
<organism evidence="5 6">
    <name type="scientific">Neoaquamicrobium microcysteis</name>
    <dbReference type="NCBI Taxonomy" id="2682781"/>
    <lineage>
        <taxon>Bacteria</taxon>
        <taxon>Pseudomonadati</taxon>
        <taxon>Pseudomonadota</taxon>
        <taxon>Alphaproteobacteria</taxon>
        <taxon>Hyphomicrobiales</taxon>
        <taxon>Phyllobacteriaceae</taxon>
        <taxon>Neoaquamicrobium</taxon>
    </lineage>
</organism>
<dbReference type="PANTHER" id="PTHR30146:SF138">
    <property type="entry name" value="TRANSCRIPTIONAL REGULATORY PROTEIN"/>
    <property type="match status" value="1"/>
</dbReference>
<dbReference type="OrthoDB" id="8433438at2"/>
<dbReference type="SUPFAM" id="SSF47413">
    <property type="entry name" value="lambda repressor-like DNA-binding domains"/>
    <property type="match status" value="1"/>
</dbReference>
<dbReference type="Proteomes" id="UP000323258">
    <property type="component" value="Unassembled WGS sequence"/>
</dbReference>
<dbReference type="InterPro" id="IPR010982">
    <property type="entry name" value="Lambda_DNA-bd_dom_sf"/>
</dbReference>
<evidence type="ECO:0000259" key="4">
    <source>
        <dbReference type="PROSITE" id="PS50932"/>
    </source>
</evidence>
<dbReference type="GO" id="GO:0000976">
    <property type="term" value="F:transcription cis-regulatory region binding"/>
    <property type="evidence" value="ECO:0007669"/>
    <property type="project" value="TreeGrafter"/>
</dbReference>
<accession>A0A5D4HA97</accession>
<dbReference type="CDD" id="cd01392">
    <property type="entry name" value="HTH_LacI"/>
    <property type="match status" value="1"/>
</dbReference>
<evidence type="ECO:0000313" key="5">
    <source>
        <dbReference type="EMBL" id="TYR36405.1"/>
    </source>
</evidence>
<keyword evidence="3" id="KW-0804">Transcription</keyword>
<dbReference type="SUPFAM" id="SSF53822">
    <property type="entry name" value="Periplasmic binding protein-like I"/>
    <property type="match status" value="1"/>
</dbReference>
<evidence type="ECO:0000256" key="2">
    <source>
        <dbReference type="ARBA" id="ARBA00023125"/>
    </source>
</evidence>
<reference evidence="5 6" key="2">
    <citation type="submission" date="2019-09" db="EMBL/GenBank/DDBJ databases">
        <title>Mesorhizobium sp. MaA-C15 isolated from Microcystis aeruginosa.</title>
        <authorList>
            <person name="Jeong S.E."/>
            <person name="Jin H.M."/>
            <person name="Jeon C.O."/>
        </authorList>
    </citation>
    <scope>NUCLEOTIDE SEQUENCE [LARGE SCALE GENOMIC DNA]</scope>
    <source>
        <strain evidence="5 6">MaA-C15</strain>
    </source>
</reference>
<evidence type="ECO:0000313" key="6">
    <source>
        <dbReference type="Proteomes" id="UP000323258"/>
    </source>
</evidence>
<dbReference type="InterPro" id="IPR000843">
    <property type="entry name" value="HTH_LacI"/>
</dbReference>
<comment type="caution">
    <text evidence="5">The sequence shown here is derived from an EMBL/GenBank/DDBJ whole genome shotgun (WGS) entry which is preliminary data.</text>
</comment>
<name>A0A5D4HA97_9HYPH</name>
<dbReference type="GO" id="GO:0003700">
    <property type="term" value="F:DNA-binding transcription factor activity"/>
    <property type="evidence" value="ECO:0007669"/>
    <property type="project" value="TreeGrafter"/>
</dbReference>